<feature type="region of interest" description="Disordered" evidence="4">
    <location>
        <begin position="1"/>
        <end position="22"/>
    </location>
</feature>
<sequence>MSPQSVPQPDQSTDQSDQSTDQSTWNAVDAYFAEQLIGPDPVLDAATAAADAAGLPRIAVAPTQGKLLHLLALTQGARRILEVGTLGGYSTIWLGRALPEDGALLTLEIDPAHAEVARANLAHAGLEKIAEVRLGRAADTLAELVEQGTEPFDLVFIDADKPSNPEYFRRALQLTRPGSLIVVDNVVRGGRVADADSTDPAITGTRALHALIAAEPRVSATSVQTVGSKGYDGFTLARVQA</sequence>
<dbReference type="CDD" id="cd02440">
    <property type="entry name" value="AdoMet_MTases"/>
    <property type="match status" value="1"/>
</dbReference>
<reference evidence="5" key="1">
    <citation type="submission" date="2024-07" db="EMBL/GenBank/DDBJ databases">
        <authorList>
            <person name="Yu S.T."/>
        </authorList>
    </citation>
    <scope>NUCLEOTIDE SEQUENCE</scope>
    <source>
        <strain evidence="5">Y1</strain>
    </source>
</reference>
<accession>A0AB39TTN2</accession>
<dbReference type="PROSITE" id="PS51682">
    <property type="entry name" value="SAM_OMT_I"/>
    <property type="match status" value="1"/>
</dbReference>
<name>A0AB39TTN2_9ACTN</name>
<dbReference type="GO" id="GO:0008171">
    <property type="term" value="F:O-methyltransferase activity"/>
    <property type="evidence" value="ECO:0007669"/>
    <property type="project" value="InterPro"/>
</dbReference>
<keyword evidence="2 5" id="KW-0808">Transferase</keyword>
<proteinExistence type="predicted"/>
<dbReference type="GO" id="GO:0032259">
    <property type="term" value="P:methylation"/>
    <property type="evidence" value="ECO:0007669"/>
    <property type="project" value="UniProtKB-KW"/>
</dbReference>
<dbReference type="EC" id="2.1.1.-" evidence="5"/>
<dbReference type="SUPFAM" id="SSF53335">
    <property type="entry name" value="S-adenosyl-L-methionine-dependent methyltransferases"/>
    <property type="match status" value="1"/>
</dbReference>
<evidence type="ECO:0000256" key="2">
    <source>
        <dbReference type="ARBA" id="ARBA00022679"/>
    </source>
</evidence>
<dbReference type="InterPro" id="IPR050362">
    <property type="entry name" value="Cation-dep_OMT"/>
</dbReference>
<dbReference type="AlphaFoldDB" id="A0AB39TTN2"/>
<gene>
    <name evidence="5" type="ORF">AB2U05_31430</name>
</gene>
<evidence type="ECO:0000256" key="4">
    <source>
        <dbReference type="SAM" id="MobiDB-lite"/>
    </source>
</evidence>
<organism evidence="5">
    <name type="scientific">Streptomyces sp. Y1</name>
    <dbReference type="NCBI Taxonomy" id="3238634"/>
    <lineage>
        <taxon>Bacteria</taxon>
        <taxon>Bacillati</taxon>
        <taxon>Actinomycetota</taxon>
        <taxon>Actinomycetes</taxon>
        <taxon>Kitasatosporales</taxon>
        <taxon>Streptomycetaceae</taxon>
        <taxon>Streptomyces</taxon>
    </lineage>
</organism>
<keyword evidence="1 5" id="KW-0489">Methyltransferase</keyword>
<keyword evidence="3" id="KW-0949">S-adenosyl-L-methionine</keyword>
<dbReference type="Gene3D" id="3.40.50.150">
    <property type="entry name" value="Vaccinia Virus protein VP39"/>
    <property type="match status" value="1"/>
</dbReference>
<evidence type="ECO:0000256" key="1">
    <source>
        <dbReference type="ARBA" id="ARBA00022603"/>
    </source>
</evidence>
<dbReference type="GO" id="GO:0008757">
    <property type="term" value="F:S-adenosylmethionine-dependent methyltransferase activity"/>
    <property type="evidence" value="ECO:0007669"/>
    <property type="project" value="TreeGrafter"/>
</dbReference>
<evidence type="ECO:0000256" key="3">
    <source>
        <dbReference type="ARBA" id="ARBA00022691"/>
    </source>
</evidence>
<protein>
    <submittedName>
        <fullName evidence="5">O-methyltransferase</fullName>
        <ecNumber evidence="5">2.1.1.-</ecNumber>
    </submittedName>
</protein>
<dbReference type="RefSeq" id="WP_369184990.1">
    <property type="nucleotide sequence ID" value="NZ_CP163445.1"/>
</dbReference>
<dbReference type="InterPro" id="IPR002935">
    <property type="entry name" value="SAM_O-MeTrfase"/>
</dbReference>
<dbReference type="EMBL" id="CP163445">
    <property type="protein sequence ID" value="XDQ82690.1"/>
    <property type="molecule type" value="Genomic_DNA"/>
</dbReference>
<evidence type="ECO:0000313" key="5">
    <source>
        <dbReference type="EMBL" id="XDQ82690.1"/>
    </source>
</evidence>
<dbReference type="PANTHER" id="PTHR10509">
    <property type="entry name" value="O-METHYLTRANSFERASE-RELATED"/>
    <property type="match status" value="1"/>
</dbReference>
<dbReference type="Pfam" id="PF01596">
    <property type="entry name" value="Methyltransf_3"/>
    <property type="match status" value="1"/>
</dbReference>
<dbReference type="InterPro" id="IPR029063">
    <property type="entry name" value="SAM-dependent_MTases_sf"/>
</dbReference>
<dbReference type="PANTHER" id="PTHR10509:SF14">
    <property type="entry name" value="CAFFEOYL-COA O-METHYLTRANSFERASE 3-RELATED"/>
    <property type="match status" value="1"/>
</dbReference>